<dbReference type="NCBIfam" id="NF047360">
    <property type="entry name" value="tail_chap_PVL"/>
    <property type="match status" value="1"/>
</dbReference>
<name>A0A6G4CKX8_CLOBO</name>
<dbReference type="EMBL" id="SGKT01000004">
    <property type="protein sequence ID" value="NEZ74249.1"/>
    <property type="molecule type" value="Genomic_DNA"/>
</dbReference>
<accession>A0A6G4CKX8</accession>
<dbReference type="InterPro" id="IPR057006">
    <property type="entry name" value="Phage_TAC_19"/>
</dbReference>
<proteinExistence type="predicted"/>
<protein>
    <recommendedName>
        <fullName evidence="2">Phage protein</fullName>
    </recommendedName>
</protein>
<sequence>MTMTITLLIDGKEKTFNAPFVSTRRLKETLALSEKIYDGINIETIDEVAEHLVEIYGNQFTIDELFDGFPANEFANKAIEDMQRVLGNFEDKVKN</sequence>
<evidence type="ECO:0000313" key="1">
    <source>
        <dbReference type="EMBL" id="NEZ74249.1"/>
    </source>
</evidence>
<gene>
    <name evidence="1" type="ORF">EXM56_02575</name>
</gene>
<dbReference type="AlphaFoldDB" id="A0A6G4CKX8"/>
<comment type="caution">
    <text evidence="1">The sequence shown here is derived from an EMBL/GenBank/DDBJ whole genome shotgun (WGS) entry which is preliminary data.</text>
</comment>
<reference evidence="1" key="1">
    <citation type="submission" date="2019-02" db="EMBL/GenBank/DDBJ databases">
        <title>Genome sequencing of Clostridium botulinum clinical isolates.</title>
        <authorList>
            <person name="Brunt J."/>
            <person name="Van Vliet A.H.M."/>
            <person name="Stringer S.C."/>
            <person name="Grant K.A."/>
            <person name="Carter A.C."/>
            <person name="Peck M.W."/>
        </authorList>
    </citation>
    <scope>NUCLEOTIDE SEQUENCE</scope>
    <source>
        <strain evidence="1">H114400598</strain>
    </source>
</reference>
<evidence type="ECO:0008006" key="2">
    <source>
        <dbReference type="Google" id="ProtNLM"/>
    </source>
</evidence>
<organism evidence="1">
    <name type="scientific">Clostridium botulinum</name>
    <dbReference type="NCBI Taxonomy" id="1491"/>
    <lineage>
        <taxon>Bacteria</taxon>
        <taxon>Bacillati</taxon>
        <taxon>Bacillota</taxon>
        <taxon>Clostridia</taxon>
        <taxon>Eubacteriales</taxon>
        <taxon>Clostridiaceae</taxon>
        <taxon>Clostridium</taxon>
    </lineage>
</organism>
<dbReference type="Pfam" id="PF23857">
    <property type="entry name" value="Phage_TAC_19"/>
    <property type="match status" value="1"/>
</dbReference>